<evidence type="ECO:0000256" key="1">
    <source>
        <dbReference type="ARBA" id="ARBA00022485"/>
    </source>
</evidence>
<gene>
    <name evidence="3" type="ORF">CWC05_21695</name>
</gene>
<keyword evidence="2" id="KW-0663">Pyridoxal phosphate</keyword>
<protein>
    <submittedName>
        <fullName evidence="3">EF-P beta-lysylation protein EpmB</fullName>
    </submittedName>
</protein>
<comment type="cofactor">
    <cofactor evidence="2">
        <name>pyridoxal 5'-phosphate</name>
        <dbReference type="ChEBI" id="CHEBI:597326"/>
    </cofactor>
</comment>
<dbReference type="InterPro" id="IPR003739">
    <property type="entry name" value="Lys_aminomutase/Glu_NH3_mut"/>
</dbReference>
<comment type="caution">
    <text evidence="3">The sequence shown here is derived from an EMBL/GenBank/DDBJ whole genome shotgun (WGS) entry which is preliminary data.</text>
</comment>
<reference evidence="3 4" key="1">
    <citation type="submission" date="2017-12" db="EMBL/GenBank/DDBJ databases">
        <authorList>
            <person name="Paulsen S."/>
            <person name="Gram L.K."/>
        </authorList>
    </citation>
    <scope>NUCLEOTIDE SEQUENCE [LARGE SCALE GENOMIC DNA]</scope>
    <source>
        <strain evidence="3 4">S2897</strain>
    </source>
</reference>
<dbReference type="InterPro" id="IPR013785">
    <property type="entry name" value="Aldolase_TIM"/>
</dbReference>
<dbReference type="InterPro" id="IPR058240">
    <property type="entry name" value="rSAM_sf"/>
</dbReference>
<evidence type="ECO:0000256" key="2">
    <source>
        <dbReference type="PIRSR" id="PIRSR603739-50"/>
    </source>
</evidence>
<dbReference type="AlphaFoldDB" id="A0A5S3YMN3"/>
<dbReference type="GO" id="GO:0051539">
    <property type="term" value="F:4 iron, 4 sulfur cluster binding"/>
    <property type="evidence" value="ECO:0007669"/>
    <property type="project" value="UniProtKB-KW"/>
</dbReference>
<name>A0A5S3YMN3_9GAMM</name>
<reference evidence="4" key="2">
    <citation type="submission" date="2019-06" db="EMBL/GenBank/DDBJ databases">
        <title>Co-occurence of chitin degradation, pigmentation and bioactivity in marine Pseudoalteromonas.</title>
        <authorList>
            <person name="Sonnenschein E.C."/>
            <person name="Bech P.K."/>
        </authorList>
    </citation>
    <scope>NUCLEOTIDE SEQUENCE [LARGE SCALE GENOMIC DNA]</scope>
    <source>
        <strain evidence="4">S2897</strain>
    </source>
</reference>
<sequence>NHANEIDDDFIKAMTKLKSANVTLLNQSVLLKGVNDTSSVQVALSERLFEADILPYYLHLLDKVEGASHFDIEESQARAIVAGMLDALPGFLIPKLVREIGGKTSKTPIDLQLR</sequence>
<keyword evidence="1" id="KW-0004">4Fe-4S</keyword>
<proteinExistence type="predicted"/>
<keyword evidence="1" id="KW-0411">Iron-sulfur</keyword>
<accession>A0A5S3YMN3</accession>
<dbReference type="EMBL" id="PNCG01000607">
    <property type="protein sequence ID" value="TMP76096.1"/>
    <property type="molecule type" value="Genomic_DNA"/>
</dbReference>
<dbReference type="PANTHER" id="PTHR30538">
    <property type="entry name" value="LYSINE 2,3-AMINOMUTASE-RELATED"/>
    <property type="match status" value="1"/>
</dbReference>
<feature type="non-terminal residue" evidence="3">
    <location>
        <position position="1"/>
    </location>
</feature>
<dbReference type="Proteomes" id="UP000305874">
    <property type="component" value="Unassembled WGS sequence"/>
</dbReference>
<dbReference type="SUPFAM" id="SSF102114">
    <property type="entry name" value="Radical SAM enzymes"/>
    <property type="match status" value="1"/>
</dbReference>
<keyword evidence="1" id="KW-0479">Metal-binding</keyword>
<keyword evidence="1" id="KW-0408">Iron</keyword>
<feature type="modified residue" description="N6-(pyridoxal phosphate)lysine" evidence="2">
    <location>
        <position position="106"/>
    </location>
</feature>
<organism evidence="3 4">
    <name type="scientific">Pseudoalteromonas ruthenica</name>
    <dbReference type="NCBI Taxonomy" id="151081"/>
    <lineage>
        <taxon>Bacteria</taxon>
        <taxon>Pseudomonadati</taxon>
        <taxon>Pseudomonadota</taxon>
        <taxon>Gammaproteobacteria</taxon>
        <taxon>Alteromonadales</taxon>
        <taxon>Pseudoalteromonadaceae</taxon>
        <taxon>Pseudoalteromonas</taxon>
    </lineage>
</organism>
<dbReference type="PANTHER" id="PTHR30538:SF1">
    <property type="entry name" value="L-LYSINE 2,3-AMINOMUTASE"/>
    <property type="match status" value="1"/>
</dbReference>
<evidence type="ECO:0000313" key="3">
    <source>
        <dbReference type="EMBL" id="TMP76096.1"/>
    </source>
</evidence>
<dbReference type="Gene3D" id="3.20.20.70">
    <property type="entry name" value="Aldolase class I"/>
    <property type="match status" value="1"/>
</dbReference>
<evidence type="ECO:0000313" key="4">
    <source>
        <dbReference type="Proteomes" id="UP000305874"/>
    </source>
</evidence>